<evidence type="ECO:0000256" key="2">
    <source>
        <dbReference type="ARBA" id="ARBA00049106"/>
    </source>
</evidence>
<dbReference type="RefSeq" id="WP_108956847.1">
    <property type="nucleotide sequence ID" value="NZ_BEVZ01000009.1"/>
</dbReference>
<evidence type="ECO:0000313" key="4">
    <source>
        <dbReference type="Proteomes" id="UP001550850"/>
    </source>
</evidence>
<reference evidence="3 4" key="1">
    <citation type="submission" date="2024-06" db="EMBL/GenBank/DDBJ databases">
        <title>The Natural Products Discovery Center: Release of the First 8490 Sequenced Strains for Exploring Actinobacteria Biosynthetic Diversity.</title>
        <authorList>
            <person name="Kalkreuter E."/>
            <person name="Kautsar S.A."/>
            <person name="Yang D."/>
            <person name="Bader C.D."/>
            <person name="Teijaro C.N."/>
            <person name="Fluegel L."/>
            <person name="Davis C.M."/>
            <person name="Simpson J.R."/>
            <person name="Lauterbach L."/>
            <person name="Steele A.D."/>
            <person name="Gui C."/>
            <person name="Meng S."/>
            <person name="Li G."/>
            <person name="Viehrig K."/>
            <person name="Ye F."/>
            <person name="Su P."/>
            <person name="Kiefer A.F."/>
            <person name="Nichols A."/>
            <person name="Cepeda A.J."/>
            <person name="Yan W."/>
            <person name="Fan B."/>
            <person name="Jiang Y."/>
            <person name="Adhikari A."/>
            <person name="Zheng C.-J."/>
            <person name="Schuster L."/>
            <person name="Cowan T.M."/>
            <person name="Smanski M.J."/>
            <person name="Chevrette M.G."/>
            <person name="De Carvalho L.P.S."/>
            <person name="Shen B."/>
        </authorList>
    </citation>
    <scope>NUCLEOTIDE SEQUENCE [LARGE SCALE GENOMIC DNA]</scope>
    <source>
        <strain evidence="3 4">NPDC038104</strain>
    </source>
</reference>
<dbReference type="InterPro" id="IPR012349">
    <property type="entry name" value="Split_barrel_FMN-bd"/>
</dbReference>
<dbReference type="Proteomes" id="UP001550850">
    <property type="component" value="Unassembled WGS sequence"/>
</dbReference>
<gene>
    <name evidence="3" type="ORF">AB0E65_19090</name>
</gene>
<dbReference type="PANTHER" id="PTHR39428">
    <property type="entry name" value="F420H(2)-DEPENDENT QUINONE REDUCTASE RV1261C"/>
    <property type="match status" value="1"/>
</dbReference>
<comment type="caution">
    <text evidence="3">The sequence shown here is derived from an EMBL/GenBank/DDBJ whole genome shotgun (WGS) entry which is preliminary data.</text>
</comment>
<sequence>MSFTPTPNGTRGAAQPGALVRRVNALAMRRIVRRGGGRVMGMEALVLTTVGRRSGQPRKTPVARFGEKGGTWLVVASANGAARNPDWYYNLAAHPDQVAVTLDGRTMEVTAEQLRGEERDNVWRVITATQPRFADYAKKTDRELPVIRLTPRSVRLGEGPGA</sequence>
<comment type="similarity">
    <text evidence="1">Belongs to the F420H(2)-dependent quinone reductase family.</text>
</comment>
<dbReference type="EMBL" id="JBEZUR010000030">
    <property type="protein sequence ID" value="MEU3556293.1"/>
    <property type="molecule type" value="Genomic_DNA"/>
</dbReference>
<dbReference type="PANTHER" id="PTHR39428:SF1">
    <property type="entry name" value="F420H(2)-DEPENDENT QUINONE REDUCTASE RV1261C"/>
    <property type="match status" value="1"/>
</dbReference>
<dbReference type="InterPro" id="IPR004378">
    <property type="entry name" value="F420H2_quin_Rdtase"/>
</dbReference>
<dbReference type="NCBIfam" id="TIGR00026">
    <property type="entry name" value="hi_GC_TIGR00026"/>
    <property type="match status" value="1"/>
</dbReference>
<evidence type="ECO:0000313" key="3">
    <source>
        <dbReference type="EMBL" id="MEU3556293.1"/>
    </source>
</evidence>
<organism evidence="3 4">
    <name type="scientific">Streptomyces fragilis</name>
    <dbReference type="NCBI Taxonomy" id="67301"/>
    <lineage>
        <taxon>Bacteria</taxon>
        <taxon>Bacillati</taxon>
        <taxon>Actinomycetota</taxon>
        <taxon>Actinomycetes</taxon>
        <taxon>Kitasatosporales</taxon>
        <taxon>Streptomycetaceae</taxon>
        <taxon>Streptomyces</taxon>
    </lineage>
</organism>
<proteinExistence type="inferred from homology"/>
<evidence type="ECO:0000256" key="1">
    <source>
        <dbReference type="ARBA" id="ARBA00008710"/>
    </source>
</evidence>
<name>A0ABV2YKN1_9ACTN</name>
<accession>A0ABV2YKN1</accession>
<comment type="catalytic activity">
    <reaction evidence="2">
        <text>oxidized coenzyme F420-(gamma-L-Glu)(n) + a quinol + H(+) = reduced coenzyme F420-(gamma-L-Glu)(n) + a quinone</text>
        <dbReference type="Rhea" id="RHEA:39663"/>
        <dbReference type="Rhea" id="RHEA-COMP:12939"/>
        <dbReference type="Rhea" id="RHEA-COMP:14378"/>
        <dbReference type="ChEBI" id="CHEBI:15378"/>
        <dbReference type="ChEBI" id="CHEBI:24646"/>
        <dbReference type="ChEBI" id="CHEBI:132124"/>
        <dbReference type="ChEBI" id="CHEBI:133980"/>
        <dbReference type="ChEBI" id="CHEBI:139511"/>
    </reaction>
</comment>
<dbReference type="Gene3D" id="2.30.110.10">
    <property type="entry name" value="Electron Transport, Fmn-binding Protein, Chain A"/>
    <property type="match status" value="1"/>
</dbReference>
<dbReference type="SUPFAM" id="SSF50475">
    <property type="entry name" value="FMN-binding split barrel"/>
    <property type="match status" value="1"/>
</dbReference>
<dbReference type="Pfam" id="PF04075">
    <property type="entry name" value="F420H2_quin_red"/>
    <property type="match status" value="1"/>
</dbReference>
<protein>
    <submittedName>
        <fullName evidence="3">Nitroreductase/quinone reductase family protein</fullName>
    </submittedName>
</protein>
<keyword evidence="4" id="KW-1185">Reference proteome</keyword>